<dbReference type="AlphaFoldDB" id="A0AAD6IIV1"/>
<reference evidence="1" key="2">
    <citation type="submission" date="2023-01" db="EMBL/GenBank/DDBJ databases">
        <authorList>
            <person name="Petersen C."/>
        </authorList>
    </citation>
    <scope>NUCLEOTIDE SEQUENCE</scope>
    <source>
        <strain evidence="1">IBT 15450</strain>
    </source>
</reference>
<proteinExistence type="predicted"/>
<dbReference type="PANTHER" id="PTHR31904:SF1">
    <property type="entry name" value="BYPASS OF STOP CODON PROTEIN 5-RELATED"/>
    <property type="match status" value="1"/>
</dbReference>
<dbReference type="InterPro" id="IPR039634">
    <property type="entry name" value="Bul1-like"/>
</dbReference>
<evidence type="ECO:0000313" key="1">
    <source>
        <dbReference type="EMBL" id="KAJ6051321.1"/>
    </source>
</evidence>
<organism evidence="1 2">
    <name type="scientific">Penicillium canescens</name>
    <dbReference type="NCBI Taxonomy" id="5083"/>
    <lineage>
        <taxon>Eukaryota</taxon>
        <taxon>Fungi</taxon>
        <taxon>Dikarya</taxon>
        <taxon>Ascomycota</taxon>
        <taxon>Pezizomycotina</taxon>
        <taxon>Eurotiomycetes</taxon>
        <taxon>Eurotiomycetidae</taxon>
        <taxon>Eurotiales</taxon>
        <taxon>Aspergillaceae</taxon>
        <taxon>Penicillium</taxon>
    </lineage>
</organism>
<comment type="caution">
    <text evidence="1">The sequence shown here is derived from an EMBL/GenBank/DDBJ whole genome shotgun (WGS) entry which is preliminary data.</text>
</comment>
<evidence type="ECO:0000313" key="2">
    <source>
        <dbReference type="Proteomes" id="UP001219568"/>
    </source>
</evidence>
<dbReference type="PANTHER" id="PTHR31904">
    <property type="entry name" value="BYPASS OF STOP CODON PROTEIN 5-RELATED"/>
    <property type="match status" value="1"/>
</dbReference>
<dbReference type="EMBL" id="JAQJZL010000002">
    <property type="protein sequence ID" value="KAJ6051321.1"/>
    <property type="molecule type" value="Genomic_DNA"/>
</dbReference>
<gene>
    <name evidence="1" type="ORF">N7460_001855</name>
</gene>
<accession>A0AAD6IIV1</accession>
<reference evidence="1" key="1">
    <citation type="journal article" date="2023" name="IMA Fungus">
        <title>Comparative genomic study of the Penicillium genus elucidates a diverse pangenome and 15 lateral gene transfer events.</title>
        <authorList>
            <person name="Petersen C."/>
            <person name="Sorensen T."/>
            <person name="Nielsen M.R."/>
            <person name="Sondergaard T.E."/>
            <person name="Sorensen J.L."/>
            <person name="Fitzpatrick D.A."/>
            <person name="Frisvad J.C."/>
            <person name="Nielsen K.L."/>
        </authorList>
    </citation>
    <scope>NUCLEOTIDE SEQUENCE</scope>
    <source>
        <strain evidence="1">IBT 15450</strain>
    </source>
</reference>
<sequence>MTSSSYDPDAHSLWMRRQRCNLKIDLAEEKTGAMKTYTSGDPIEGVASITCDCDTPFDEIQIVLEGLSNTTLERTPYPGQTGCRKTFLAMRYPVNHPQVRVFERGRSYQFPFTFIFPDRLLPHVCYHSMRSTLVQQHHTVPPPTLGDHILSGSAESQRDDMTPGMCQISYHIRVAVTKRQSSNDHGFQLATQKILRIIPSVENDPIPEEFGASRYSMQLETEVKRGLFNGKLGRLILSSALPKPVQLDPLQCMATNEVSTTVTVKLRFDPQDDQLPPRLERMDTKLKAHTFFTAVPWSDFPHLSEDRTYPKHSSGDYTESMRLSTRSITSVRWEKCFAADPISIVQGPVALTNHGLSSSNTYYTTSMIVPITLPQSKAFPPTFHSCLVSRIYSLDIALSYCNSKPTLLPATLSLRVPLLIKCQPRVEFLRILPKATSLQSILDEPLDSTETSPPYYA</sequence>
<dbReference type="InterPro" id="IPR014752">
    <property type="entry name" value="Arrestin-like_C"/>
</dbReference>
<keyword evidence="2" id="KW-1185">Reference proteome</keyword>
<protein>
    <recommendedName>
        <fullName evidence="3">Arrestin-like N-terminal domain-containing protein</fullName>
    </recommendedName>
</protein>
<name>A0AAD6IIV1_PENCN</name>
<dbReference type="Gene3D" id="2.60.40.640">
    <property type="match status" value="1"/>
</dbReference>
<evidence type="ECO:0008006" key="3">
    <source>
        <dbReference type="Google" id="ProtNLM"/>
    </source>
</evidence>
<dbReference type="Proteomes" id="UP001219568">
    <property type="component" value="Unassembled WGS sequence"/>
</dbReference>